<evidence type="ECO:0000256" key="4">
    <source>
        <dbReference type="SAM" id="MobiDB-lite"/>
    </source>
</evidence>
<evidence type="ECO:0000313" key="5">
    <source>
        <dbReference type="EMBL" id="KAG9508584.1"/>
    </source>
</evidence>
<comment type="similarity">
    <text evidence="1">Belongs to the CWC15 family.</text>
</comment>
<keyword evidence="6" id="KW-1185">Reference proteome</keyword>
<evidence type="ECO:0000256" key="1">
    <source>
        <dbReference type="ARBA" id="ARBA00006644"/>
    </source>
</evidence>
<dbReference type="Pfam" id="PF04889">
    <property type="entry name" value="Cwf_Cwc_15"/>
    <property type="match status" value="1"/>
</dbReference>
<proteinExistence type="inferred from homology"/>
<feature type="compositionally biased region" description="Acidic residues" evidence="4">
    <location>
        <begin position="155"/>
        <end position="167"/>
    </location>
</feature>
<comment type="caution">
    <text evidence="5">The sequence shown here is derived from an EMBL/GenBank/DDBJ whole genome shotgun (WGS) entry which is preliminary data.</text>
</comment>
<feature type="compositionally biased region" description="Polar residues" evidence="4">
    <location>
        <begin position="109"/>
        <end position="129"/>
    </location>
</feature>
<reference evidence="5 6" key="1">
    <citation type="submission" date="2020-10" db="EMBL/GenBank/DDBJ databases">
        <authorList>
            <person name="Klimov P.B."/>
            <person name="Dyachkov S.M."/>
            <person name="Chetverikov P.E."/>
        </authorList>
    </citation>
    <scope>NUCLEOTIDE SEQUENCE [LARGE SCALE GENOMIC DNA]</scope>
    <source>
        <strain evidence="5">BMOC 18-1129-001#AD2665</strain>
        <tissue evidence="5">Entire mites</tissue>
    </source>
</reference>
<organism evidence="5 6">
    <name type="scientific">Fragariocoptes setiger</name>
    <dbReference type="NCBI Taxonomy" id="1670756"/>
    <lineage>
        <taxon>Eukaryota</taxon>
        <taxon>Metazoa</taxon>
        <taxon>Ecdysozoa</taxon>
        <taxon>Arthropoda</taxon>
        <taxon>Chelicerata</taxon>
        <taxon>Arachnida</taxon>
        <taxon>Acari</taxon>
        <taxon>Acariformes</taxon>
        <taxon>Trombidiformes</taxon>
        <taxon>Prostigmata</taxon>
        <taxon>Eupodina</taxon>
        <taxon>Eriophyoidea</taxon>
        <taxon>Phytoptidae</taxon>
        <taxon>Fragariocoptes</taxon>
    </lineage>
</organism>
<keyword evidence="2" id="KW-0507">mRNA processing</keyword>
<dbReference type="PANTHER" id="PTHR12718:SF2">
    <property type="entry name" value="SPLICEOSOME-ASSOCIATED PROTEIN CWC15 HOMOLOG"/>
    <property type="match status" value="1"/>
</dbReference>
<dbReference type="PANTHER" id="PTHR12718">
    <property type="entry name" value="CELL CYCLE CONTROL PROTEIN CWF15"/>
    <property type="match status" value="1"/>
</dbReference>
<accession>A0ABQ7S588</accession>
<gene>
    <name evidence="5" type="primary">cwc15-a</name>
    <name evidence="5" type="ORF">GZH46_02915</name>
</gene>
<feature type="region of interest" description="Disordered" evidence="4">
    <location>
        <begin position="1"/>
        <end position="79"/>
    </location>
</feature>
<sequence length="264" mass="30252">MTTAARPTFDPAKGGTQRGETPLTALSQQSSSRDLPGHLTLKERKPGQASNEEIKQKDLKAELEHRERVASIEKEKGRPSYIPSIEYATQIRLVLKAEKLRAKEENDDSLNQRPHSTSSDKNPDPQNVTYEPPTPDLSAFAQMDADEDMHGGNIDEGDQSDDDDEETAELMAELEKIRRERAAENERREAELRAKDERVRMKTILEGNPLINESVKEGSFKIKRRWDDDVVFKNCARGEPVKKQYVNDMLRLEFHKKFMDKYIQ</sequence>
<feature type="compositionally biased region" description="Polar residues" evidence="4">
    <location>
        <begin position="24"/>
        <end position="33"/>
    </location>
</feature>
<feature type="compositionally biased region" description="Basic and acidic residues" evidence="4">
    <location>
        <begin position="40"/>
        <end position="78"/>
    </location>
</feature>
<evidence type="ECO:0000313" key="6">
    <source>
        <dbReference type="Proteomes" id="UP000825002"/>
    </source>
</evidence>
<name>A0ABQ7S588_9ACAR</name>
<feature type="non-terminal residue" evidence="5">
    <location>
        <position position="1"/>
    </location>
</feature>
<keyword evidence="3" id="KW-0508">mRNA splicing</keyword>
<evidence type="ECO:0000256" key="3">
    <source>
        <dbReference type="ARBA" id="ARBA00023187"/>
    </source>
</evidence>
<protein>
    <submittedName>
        <fullName evidence="5">Protein CWC15-like A</fullName>
    </submittedName>
</protein>
<dbReference type="Proteomes" id="UP000825002">
    <property type="component" value="Unassembled WGS sequence"/>
</dbReference>
<dbReference type="EMBL" id="JAIFTH010001304">
    <property type="protein sequence ID" value="KAG9508584.1"/>
    <property type="molecule type" value="Genomic_DNA"/>
</dbReference>
<dbReference type="InterPro" id="IPR006973">
    <property type="entry name" value="Cwf_Cwc_15"/>
</dbReference>
<evidence type="ECO:0000256" key="2">
    <source>
        <dbReference type="ARBA" id="ARBA00022664"/>
    </source>
</evidence>
<feature type="region of interest" description="Disordered" evidence="4">
    <location>
        <begin position="102"/>
        <end position="167"/>
    </location>
</feature>